<sequence>MYHHIAAAAALVASALTASATHAQETAPPKPVTVSGSVALVSDYRFRGVSQTDKEGAIQGGLTVAHRSGFYAGAWASNLAGWGTFGGSNTELDLIGGYTQGIGNGTIDVGLTWYMYPGGADKTDFAEPYAKVSGTIGPVGLLAGVAYAPPQQALGRWYFIGTDAASGIYNDPGGKDDNLYLRGEANVGIPHTPVTAKAHIGYSDGNPGLGPNGTSIAPTGRYFDWMLGADYVLGPVTLGIAYVDTDIDRSESAYLIPNFGSTKNGSSIAESHVVFSVGASF</sequence>
<dbReference type="EMBL" id="RCZK01000029">
    <property type="protein sequence ID" value="TPG04728.1"/>
    <property type="molecule type" value="Genomic_DNA"/>
</dbReference>
<accession>A0A502BW92</accession>
<dbReference type="AlphaFoldDB" id="A0A502BW92"/>
<evidence type="ECO:0008006" key="4">
    <source>
        <dbReference type="Google" id="ProtNLM"/>
    </source>
</evidence>
<dbReference type="InterPro" id="IPR023614">
    <property type="entry name" value="Porin_dom_sf"/>
</dbReference>
<evidence type="ECO:0000256" key="1">
    <source>
        <dbReference type="SAM" id="SignalP"/>
    </source>
</evidence>
<evidence type="ECO:0000313" key="3">
    <source>
        <dbReference type="Proteomes" id="UP000318413"/>
    </source>
</evidence>
<gene>
    <name evidence="2" type="ORF">EAH84_15315</name>
</gene>
<name>A0A502BW92_9SPHN</name>
<dbReference type="Gene3D" id="2.40.160.10">
    <property type="entry name" value="Porin"/>
    <property type="match status" value="1"/>
</dbReference>
<evidence type="ECO:0000313" key="2">
    <source>
        <dbReference type="EMBL" id="TPG04728.1"/>
    </source>
</evidence>
<comment type="caution">
    <text evidence="2">The sequence shown here is derived from an EMBL/GenBank/DDBJ whole genome shotgun (WGS) entry which is preliminary data.</text>
</comment>
<keyword evidence="3" id="KW-1185">Reference proteome</keyword>
<protein>
    <recommendedName>
        <fullName evidence="4">Porin</fullName>
    </recommendedName>
</protein>
<feature type="chain" id="PRO_5021395002" description="Porin" evidence="1">
    <location>
        <begin position="24"/>
        <end position="281"/>
    </location>
</feature>
<organism evidence="2 3">
    <name type="scientific">Sphingomonas oligophenolica</name>
    <dbReference type="NCBI Taxonomy" id="301154"/>
    <lineage>
        <taxon>Bacteria</taxon>
        <taxon>Pseudomonadati</taxon>
        <taxon>Pseudomonadota</taxon>
        <taxon>Alphaproteobacteria</taxon>
        <taxon>Sphingomonadales</taxon>
        <taxon>Sphingomonadaceae</taxon>
        <taxon>Sphingomonas</taxon>
    </lineage>
</organism>
<dbReference type="RefSeq" id="WP_140872851.1">
    <property type="nucleotide sequence ID" value="NZ_RCZK01000029.1"/>
</dbReference>
<dbReference type="OrthoDB" id="9793561at2"/>
<keyword evidence="1" id="KW-0732">Signal</keyword>
<reference evidence="2 3" key="1">
    <citation type="journal article" date="2019" name="Environ. Microbiol.">
        <title>Species interactions and distinct microbial communities in high Arctic permafrost affected cryosols are associated with the CH4 and CO2 gas fluxes.</title>
        <authorList>
            <person name="Altshuler I."/>
            <person name="Hamel J."/>
            <person name="Turney S."/>
            <person name="Magnuson E."/>
            <person name="Levesque R."/>
            <person name="Greer C."/>
            <person name="Whyte L.G."/>
        </authorList>
    </citation>
    <scope>NUCLEOTIDE SEQUENCE [LARGE SCALE GENOMIC DNA]</scope>
    <source>
        <strain evidence="2 3">S5.1</strain>
    </source>
</reference>
<dbReference type="Pfam" id="PF09694">
    <property type="entry name" value="Gcw_chp"/>
    <property type="match status" value="1"/>
</dbReference>
<proteinExistence type="predicted"/>
<feature type="signal peptide" evidence="1">
    <location>
        <begin position="1"/>
        <end position="23"/>
    </location>
</feature>
<dbReference type="NCBIfam" id="TIGR02001">
    <property type="entry name" value="gcw_chp"/>
    <property type="match status" value="1"/>
</dbReference>
<dbReference type="InterPro" id="IPR010239">
    <property type="entry name" value="CHP02001"/>
</dbReference>
<dbReference type="Proteomes" id="UP000318413">
    <property type="component" value="Unassembled WGS sequence"/>
</dbReference>